<dbReference type="Pfam" id="PF12234">
    <property type="entry name" value="Rav1p_C"/>
    <property type="match status" value="1"/>
</dbReference>
<dbReference type="Proteomes" id="UP001642409">
    <property type="component" value="Unassembled WGS sequence"/>
</dbReference>
<gene>
    <name evidence="3" type="ORF">HINF_LOCUS14509</name>
    <name evidence="2" type="ORF">HINF_LOCUS58966</name>
</gene>
<protein>
    <submittedName>
        <fullName evidence="2">RAVE protein 1 C terminal domain-containing protein</fullName>
    </submittedName>
    <submittedName>
        <fullName evidence="3">RAVE_protein 1 C terminal domain-containing protein</fullName>
    </submittedName>
</protein>
<dbReference type="GO" id="GO:0007035">
    <property type="term" value="P:vacuolar acidification"/>
    <property type="evidence" value="ECO:0007669"/>
    <property type="project" value="TreeGrafter"/>
</dbReference>
<dbReference type="InterPro" id="IPR022033">
    <property type="entry name" value="Rav1p_C"/>
</dbReference>
<sequence length="1440" mass="167562">MDYITEKVYHVTHESGVSNLSVSKQQQRLIVRFRDQFYEYECDSYIEILRSRFTTHFVHIFICSQRSFYILTYNFEECALQFIKSFSIAVTEMSQAFYPNILIKSQKVLDMPQSPYYILNVDNLNFKLPELKNPIMYKAQSACEELYLVQSGQNVYLFDIHEHKNLTKISLQSQGKVFLTYMANIQTYFLFVIYDSMKLDVLSLMYLHQNKLKTVVIKNQQTIQLNTASKIKSKFVIKDIYAQLLVTQPNQLFYSVIIKTTIADKSNLFIKCLIQYDEQCNFVITDDVNLLYLNISTSLIQPCQYSEKILFYVDNRAYLTKNLRVCDDIIEVEGKIIAATFQLVKDDEFVYLLSCQQKELIVTQHSILKSTSIQTKIDLEYIGDIVNSQIIINRNNIYCLVNDQVIVINKAKQVTKSSCITNSQNILIIQQNYAKILSLCDSTLKLFAFDNDQLESQESESFVLEEKISLMHYHPTTDSIQFKYGQREEVAFSNNLSQRFDYQDNSNKLFTIWNQKIETIAKTKYGLTQNSLKYVPGNADEFCSIIATYASEQPAKQFISLPNGYYVFQPDTDQPDELTLLKNTNADQNLQFEQMNQMLVNALKYNAVSVPIFAHFLSMNQLHIVERITKFNKNEVSPWLAEYYSTIDPVNKPLPKVTLDQLMTTQLLVLSPVYHLVDIIFSAAQNDYKINKDAFKVAIYFALVNKIQLLANLFKLSKQDKIAEFLKRDFEVVANQQAASKNAFTLLSQHKHELAAAWFIIGRKYQDAIRLMAGKQYMNSKILAFRSCQILLINKQIQEEEYKKLLQMIYDDSSYECQGDYKLLVNCFVTRRLIALQLNMQTNQDQYLELCKFIGKQTDVHIAGLTEEQLQYLTSFVLCAHYFNQNEEISKLLLSFVQRLMLQISSVQLNVTAQRMAVDLGIKLQSIYNYQQQKNQVCNIATTNDLSIDKIIEIYKDQLIHEEQFQAIKNTQRQVLTLQLIYSHSQHFQKQFSNAKFIQLGFQRKLNVNIYHINQKLKLTWMEAANLVFTLVIMRDLLMADATQFAIYNKILEVFQKTMGVELEQQSASSFQDAHNIIKDKIYSDFEKNLLNAVISDVDPLILEQVEILIEQSIFKQLQKIQIYPQYKQISAYIDTLRIQQKNIKLDLQKLGYQDSMMIILRTYPVVLGFYNGKMFNIIQVDNKVPKIVQSLEAEQISVGKYSSGFMIVQKEKIVHYKQTFTTDAVGLQTVQYQPTYQFDRDNNSRIALQLSRHKMIAMSHVQLQIHFLQNDYLKTFVKNVNEIPELAQLSKITDLKLVNENNVIAIGKKLNQDILIRLRLNDLLYEHKQQAFVKELDFEPESISQFETDNQHFVVVCSPKEFRTFHLLDNDLVQILNMPISCGKKVQFRIYENDDKYCCCTSFLRAVSSKVHEFCCYCGKEFTVEGQTCVHEGVTIEGK</sequence>
<evidence type="ECO:0000259" key="1">
    <source>
        <dbReference type="Pfam" id="PF12234"/>
    </source>
</evidence>
<dbReference type="EMBL" id="CATOUU010001090">
    <property type="protein sequence ID" value="CAI9971321.1"/>
    <property type="molecule type" value="Genomic_DNA"/>
</dbReference>
<reference evidence="2" key="1">
    <citation type="submission" date="2023-06" db="EMBL/GenBank/DDBJ databases">
        <authorList>
            <person name="Kurt Z."/>
        </authorList>
    </citation>
    <scope>NUCLEOTIDE SEQUENCE</scope>
</reference>
<organism evidence="2">
    <name type="scientific">Hexamita inflata</name>
    <dbReference type="NCBI Taxonomy" id="28002"/>
    <lineage>
        <taxon>Eukaryota</taxon>
        <taxon>Metamonada</taxon>
        <taxon>Diplomonadida</taxon>
        <taxon>Hexamitidae</taxon>
        <taxon>Hexamitinae</taxon>
        <taxon>Hexamita</taxon>
    </lineage>
</organism>
<feature type="domain" description="RAVE complex protein Rav1 C-terminal" evidence="1">
    <location>
        <begin position="675"/>
        <end position="775"/>
    </location>
</feature>
<dbReference type="GO" id="GO:0043291">
    <property type="term" value="C:RAVE complex"/>
    <property type="evidence" value="ECO:0007669"/>
    <property type="project" value="TreeGrafter"/>
</dbReference>
<dbReference type="PANTHER" id="PTHR13950">
    <property type="entry name" value="RABCONNECTIN-RELATED"/>
    <property type="match status" value="1"/>
</dbReference>
<accession>A0AA86V078</accession>
<evidence type="ECO:0000313" key="3">
    <source>
        <dbReference type="EMBL" id="CAL5996057.1"/>
    </source>
</evidence>
<evidence type="ECO:0000313" key="2">
    <source>
        <dbReference type="EMBL" id="CAI9971321.1"/>
    </source>
</evidence>
<name>A0AA86V078_9EUKA</name>
<evidence type="ECO:0000313" key="4">
    <source>
        <dbReference type="Proteomes" id="UP001642409"/>
    </source>
</evidence>
<proteinExistence type="predicted"/>
<comment type="caution">
    <text evidence="2">The sequence shown here is derived from an EMBL/GenBank/DDBJ whole genome shotgun (WGS) entry which is preliminary data.</text>
</comment>
<reference evidence="3 4" key="2">
    <citation type="submission" date="2024-07" db="EMBL/GenBank/DDBJ databases">
        <authorList>
            <person name="Akdeniz Z."/>
        </authorList>
    </citation>
    <scope>NUCLEOTIDE SEQUENCE [LARGE SCALE GENOMIC DNA]</scope>
</reference>
<dbReference type="PANTHER" id="PTHR13950:SF9">
    <property type="entry name" value="RABCONNECTIN-3A"/>
    <property type="match status" value="1"/>
</dbReference>
<keyword evidence="4" id="KW-1185">Reference proteome</keyword>
<dbReference type="InterPro" id="IPR052208">
    <property type="entry name" value="DmX-like/RAVE_component"/>
</dbReference>
<dbReference type="EMBL" id="CAXDID020000034">
    <property type="protein sequence ID" value="CAL5996057.1"/>
    <property type="molecule type" value="Genomic_DNA"/>
</dbReference>